<proteinExistence type="predicted"/>
<name>A0A327REL2_9FLAO</name>
<accession>A0A327REL2</accession>
<evidence type="ECO:0000256" key="2">
    <source>
        <dbReference type="SAM" id="SignalP"/>
    </source>
</evidence>
<dbReference type="InterPro" id="IPR051829">
    <property type="entry name" value="Multiheme_Cytochr_ET"/>
</dbReference>
<dbReference type="Proteomes" id="UP000249696">
    <property type="component" value="Unassembled WGS sequence"/>
</dbReference>
<protein>
    <submittedName>
        <fullName evidence="3">Uncharacterized protein</fullName>
    </submittedName>
</protein>
<evidence type="ECO:0000313" key="4">
    <source>
        <dbReference type="Proteomes" id="UP000249696"/>
    </source>
</evidence>
<dbReference type="SUPFAM" id="SSF48695">
    <property type="entry name" value="Multiheme cytochromes"/>
    <property type="match status" value="3"/>
</dbReference>
<comment type="caution">
    <text evidence="3">The sequence shown here is derived from an EMBL/GenBank/DDBJ whole genome shotgun (WGS) entry which is preliminary data.</text>
</comment>
<feature type="signal peptide" evidence="2">
    <location>
        <begin position="1"/>
        <end position="19"/>
    </location>
</feature>
<feature type="chain" id="PRO_5016285663" evidence="2">
    <location>
        <begin position="20"/>
        <end position="627"/>
    </location>
</feature>
<reference evidence="3 4" key="1">
    <citation type="submission" date="2018-06" db="EMBL/GenBank/DDBJ databases">
        <title>Genomic Encyclopedia of Archaeal and Bacterial Type Strains, Phase II (KMG-II): from individual species to whole genera.</title>
        <authorList>
            <person name="Goeker M."/>
        </authorList>
    </citation>
    <scope>NUCLEOTIDE SEQUENCE [LARGE SCALE GENOMIC DNA]</scope>
    <source>
        <strain evidence="3 4">DSM 23522</strain>
    </source>
</reference>
<dbReference type="EMBL" id="QLLN01000002">
    <property type="protein sequence ID" value="RAJ13964.1"/>
    <property type="molecule type" value="Genomic_DNA"/>
</dbReference>
<dbReference type="AlphaFoldDB" id="A0A327REL2"/>
<dbReference type="InterPro" id="IPR036280">
    <property type="entry name" value="Multihaem_cyt_sf"/>
</dbReference>
<dbReference type="Gene3D" id="3.90.10.10">
    <property type="entry name" value="Cytochrome C3"/>
    <property type="match status" value="8"/>
</dbReference>
<evidence type="ECO:0000313" key="3">
    <source>
        <dbReference type="EMBL" id="RAJ13964.1"/>
    </source>
</evidence>
<dbReference type="RefSeq" id="WP_146613516.1">
    <property type="nucleotide sequence ID" value="NZ_QLLN01000002.1"/>
</dbReference>
<evidence type="ECO:0000256" key="1">
    <source>
        <dbReference type="ARBA" id="ARBA00022729"/>
    </source>
</evidence>
<keyword evidence="4" id="KW-1185">Reference proteome</keyword>
<dbReference type="PANTHER" id="PTHR35038">
    <property type="entry name" value="DISSIMILATORY SULFITE REDUCTASE SIRA"/>
    <property type="match status" value="1"/>
</dbReference>
<keyword evidence="1 2" id="KW-0732">Signal</keyword>
<gene>
    <name evidence="3" type="ORF">LV92_01080</name>
</gene>
<organism evidence="3 4">
    <name type="scientific">Arenibacter echinorum</name>
    <dbReference type="NCBI Taxonomy" id="440515"/>
    <lineage>
        <taxon>Bacteria</taxon>
        <taxon>Pseudomonadati</taxon>
        <taxon>Bacteroidota</taxon>
        <taxon>Flavobacteriia</taxon>
        <taxon>Flavobacteriales</taxon>
        <taxon>Flavobacteriaceae</taxon>
        <taxon>Arenibacter</taxon>
    </lineage>
</organism>
<dbReference type="OrthoDB" id="9814800at2"/>
<sequence length="627" mass="68855">MYRLSLTIVALMGVWHLFAQSPHGDQLRMDCAKCHNPSGWTIDNYTLQFDHDKTEYPLEGAHAQVDCKLCHSTLVFNEVPSTDCVSCHVDIHSQSVGNDCVRCHTSQTWLVDNIPELHEENGFPLIGAHGNLSCVECHTSETTLRFDRIGNDCISCHRDDYASTQSPNHETSGFSTDCIECHNPLGFGWDSAGAGNHDFFPLTEGHDIQDCTQCHTTGNYADASPECVSCHQDDYAGTQNPNHSSSGFSTDCASCHTTAPGWTPATINHDFFPLTQGHDIQDCAQCHTTANYADTSPDCVSCHQDDYAGTQNPNHSSSGFSTDCVSCHTTNPGWTPATINHDFFPLTQGHDLQDCTQCHTNGTYAGLSPDCVNCHQSDYDGTQDPNHQTSGFSNDCASCHSTNPGWSPATINHDFFPLTQGHDLQDCTQCHTIGTYAGLSPECVNCHQSDYNGTQDPNHTTSGFSTDCVSCHTTNPGWAPATIDHDFFPLTLGHNIQDCAQCHTTANYSDASPDCVNCHQDNYDQTNNPNHLAANFPTDCVACHTTNPGWTPATFDHDAQYFPIYSGKHREGEVWNDCVECHTNPASYADFSCFQCHGQNEMDDKHKEENGYEYVSTACLECHPNGN</sequence>